<proteinExistence type="predicted"/>
<sequence length="176" mass="18767">MKISFSLLSLLAAFCFVGCSSSDDSGNNKNKEELNVAWTNLVGGDIFQISGVAENGQTVYVTITMQPNGDGPNTETYGTFRVDTPATQSGTGQFSYTPIFGTNKAQMALGIAGTDTPVIRTGLNGTDSSSTKATIVWETKTTGYMIFGEGGILESQPFSNRTARFSYTRISSTNTF</sequence>
<reference evidence="3" key="1">
    <citation type="submission" date="2016-09" db="EMBL/GenBank/DDBJ databases">
        <authorList>
            <person name="Koehorst J."/>
        </authorList>
    </citation>
    <scope>NUCLEOTIDE SEQUENCE [LARGE SCALE GENOMIC DNA]</scope>
</reference>
<dbReference type="KEGG" id="agl:PYTT_1740"/>
<feature type="chain" id="PRO_5014266401" description="Lipoprotein" evidence="1">
    <location>
        <begin position="23"/>
        <end position="176"/>
    </location>
</feature>
<name>A0A1C7P905_9BACT</name>
<dbReference type="STRING" id="1679444.PYTT_1740"/>
<evidence type="ECO:0000313" key="2">
    <source>
        <dbReference type="EMBL" id="SEH92187.1"/>
    </source>
</evidence>
<evidence type="ECO:0008006" key="4">
    <source>
        <dbReference type="Google" id="ProtNLM"/>
    </source>
</evidence>
<dbReference type="AlphaFoldDB" id="A0A1C7P905"/>
<keyword evidence="1" id="KW-0732">Signal</keyword>
<evidence type="ECO:0000313" key="3">
    <source>
        <dbReference type="Proteomes" id="UP000176204"/>
    </source>
</evidence>
<accession>A0A1C7P905</accession>
<protein>
    <recommendedName>
        <fullName evidence="4">Lipoprotein</fullName>
    </recommendedName>
</protein>
<organism evidence="2 3">
    <name type="scientific">Akkermansia glycaniphila</name>
    <dbReference type="NCBI Taxonomy" id="1679444"/>
    <lineage>
        <taxon>Bacteria</taxon>
        <taxon>Pseudomonadati</taxon>
        <taxon>Verrucomicrobiota</taxon>
        <taxon>Verrucomicrobiia</taxon>
        <taxon>Verrucomicrobiales</taxon>
        <taxon>Akkermansiaceae</taxon>
        <taxon>Akkermansia</taxon>
    </lineage>
</organism>
<gene>
    <name evidence="2" type="ORF">PYTT_1740</name>
</gene>
<dbReference type="EMBL" id="LT629973">
    <property type="protein sequence ID" value="SEH92187.1"/>
    <property type="molecule type" value="Genomic_DNA"/>
</dbReference>
<evidence type="ECO:0000256" key="1">
    <source>
        <dbReference type="SAM" id="SignalP"/>
    </source>
</evidence>
<keyword evidence="3" id="KW-1185">Reference proteome</keyword>
<feature type="signal peptide" evidence="1">
    <location>
        <begin position="1"/>
        <end position="22"/>
    </location>
</feature>
<dbReference type="RefSeq" id="WP_067777715.1">
    <property type="nucleotide sequence ID" value="NZ_JACVVN010000012.1"/>
</dbReference>
<dbReference type="Proteomes" id="UP000176204">
    <property type="component" value="Chromosome I"/>
</dbReference>